<dbReference type="Proteomes" id="UP000295727">
    <property type="component" value="Chromosome 3"/>
</dbReference>
<dbReference type="KEGG" id="ppai:E1956_26810"/>
<dbReference type="SUPFAM" id="SSF55331">
    <property type="entry name" value="Tautomerase/MIF"/>
    <property type="match status" value="1"/>
</dbReference>
<keyword evidence="2" id="KW-1185">Reference proteome</keyword>
<protein>
    <submittedName>
        <fullName evidence="1">Tautomerase family protein</fullName>
    </submittedName>
</protein>
<dbReference type="Pfam" id="PF14552">
    <property type="entry name" value="Tautomerase_2"/>
    <property type="match status" value="1"/>
</dbReference>
<dbReference type="InterPro" id="IPR014347">
    <property type="entry name" value="Tautomerase/MIF_sf"/>
</dbReference>
<gene>
    <name evidence="1" type="ORF">E1956_26810</name>
</gene>
<reference evidence="1 2" key="1">
    <citation type="submission" date="2019-03" db="EMBL/GenBank/DDBJ databases">
        <title>Paraburkholderia sp. 7MH5, isolated from subtropical forest soil.</title>
        <authorList>
            <person name="Gao Z.-H."/>
            <person name="Qiu L.-H."/>
        </authorList>
    </citation>
    <scope>NUCLEOTIDE SEQUENCE [LARGE SCALE GENOMIC DNA]</scope>
    <source>
        <strain evidence="1 2">7MH5</strain>
    </source>
</reference>
<organism evidence="1 2">
    <name type="scientific">Paraburkholderia pallida</name>
    <dbReference type="NCBI Taxonomy" id="2547399"/>
    <lineage>
        <taxon>Bacteria</taxon>
        <taxon>Pseudomonadati</taxon>
        <taxon>Pseudomonadota</taxon>
        <taxon>Betaproteobacteria</taxon>
        <taxon>Burkholderiales</taxon>
        <taxon>Burkholderiaceae</taxon>
        <taxon>Paraburkholderia</taxon>
    </lineage>
</organism>
<dbReference type="PANTHER" id="PTHR38460">
    <property type="entry name" value="TAUTOMERASE YOLI-RELATED"/>
    <property type="match status" value="1"/>
</dbReference>
<dbReference type="InterPro" id="IPR037479">
    <property type="entry name" value="Tauto_MSAD"/>
</dbReference>
<evidence type="ECO:0000313" key="1">
    <source>
        <dbReference type="EMBL" id="QBR00872.1"/>
    </source>
</evidence>
<dbReference type="EMBL" id="CP038150">
    <property type="protein sequence ID" value="QBR00872.1"/>
    <property type="molecule type" value="Genomic_DNA"/>
</dbReference>
<accession>A0A4P7D2W5</accession>
<evidence type="ECO:0000313" key="2">
    <source>
        <dbReference type="Proteomes" id="UP000295727"/>
    </source>
</evidence>
<proteinExistence type="predicted"/>
<dbReference type="RefSeq" id="WP_134754941.1">
    <property type="nucleotide sequence ID" value="NZ_CP038150.1"/>
</dbReference>
<dbReference type="PANTHER" id="PTHR38460:SF1">
    <property type="entry name" value="TAUTOMERASE YOLI-RELATED"/>
    <property type="match status" value="1"/>
</dbReference>
<name>A0A4P7D2W5_9BURK</name>
<dbReference type="AlphaFoldDB" id="A0A4P7D2W5"/>
<dbReference type="OrthoDB" id="9804765at2"/>
<sequence length="134" mass="14578">MPMTHVSMRKGKPASFRTAVLKGIHASLHEALGVHPEAFFMTIAEHDEANFLANETFPFKRSPDLLLIQITLTAGRNADDKKRFYERLVKTLQANPGVDPADVFINIIEVAAENWSPGNGLAGRNAAIPAPSAS</sequence>
<dbReference type="Gene3D" id="3.30.429.10">
    <property type="entry name" value="Macrophage Migration Inhibitory Factor"/>
    <property type="match status" value="1"/>
</dbReference>